<keyword evidence="5 7" id="KW-0472">Membrane</keyword>
<dbReference type="NCBIfam" id="NF002722">
    <property type="entry name" value="PRK02565.1"/>
    <property type="match status" value="1"/>
</dbReference>
<evidence type="ECO:0000256" key="6">
    <source>
        <dbReference type="ARBA" id="ARBA00023276"/>
    </source>
</evidence>
<organism evidence="8 9">
    <name type="scientific">Anabaenopsis elenkinii CCIBt3563</name>
    <dbReference type="NCBI Taxonomy" id="2779889"/>
    <lineage>
        <taxon>Bacteria</taxon>
        <taxon>Bacillati</taxon>
        <taxon>Cyanobacteriota</taxon>
        <taxon>Cyanophyceae</taxon>
        <taxon>Nostocales</taxon>
        <taxon>Nodulariaceae</taxon>
        <taxon>Anabaenopsis</taxon>
    </lineage>
</organism>
<keyword evidence="6 7" id="KW-0604">Photosystem II</keyword>
<comment type="similarity">
    <text evidence="7">Belongs to the PsbJ family.</text>
</comment>
<dbReference type="HAMAP" id="MF_01305">
    <property type="entry name" value="PSII_PsbJ"/>
    <property type="match status" value="1"/>
</dbReference>
<evidence type="ECO:0000313" key="9">
    <source>
        <dbReference type="Proteomes" id="UP000593846"/>
    </source>
</evidence>
<proteinExistence type="inferred from homology"/>
<keyword evidence="1 7" id="KW-0674">Reaction center</keyword>
<dbReference type="AlphaFoldDB" id="A0A7S6RGE1"/>
<dbReference type="PANTHER" id="PTHR34812:SF3">
    <property type="entry name" value="PHOTOSYSTEM II REACTION CENTER PROTEIN J"/>
    <property type="match status" value="1"/>
</dbReference>
<keyword evidence="4 7" id="KW-1133">Transmembrane helix</keyword>
<dbReference type="PANTHER" id="PTHR34812">
    <property type="entry name" value="PHOTOSYSTEM II REACTION CENTER PROTEIN J"/>
    <property type="match status" value="1"/>
</dbReference>
<dbReference type="RefSeq" id="WP_200989901.1">
    <property type="nucleotide sequence ID" value="NZ_CP063311.1"/>
</dbReference>
<name>A0A7S6RGE1_9CYAN</name>
<protein>
    <recommendedName>
        <fullName evidence="7">Photosystem II reaction center protein J</fullName>
        <shortName evidence="7">PSII-J</shortName>
    </recommendedName>
</protein>
<evidence type="ECO:0000256" key="1">
    <source>
        <dbReference type="ARBA" id="ARBA00022469"/>
    </source>
</evidence>
<keyword evidence="7" id="KW-0793">Thylakoid</keyword>
<gene>
    <name evidence="7" type="primary">psbJ</name>
    <name evidence="8" type="ORF">IM676_09205</name>
</gene>
<dbReference type="EMBL" id="CP063311">
    <property type="protein sequence ID" value="QOV24379.1"/>
    <property type="molecule type" value="Genomic_DNA"/>
</dbReference>
<evidence type="ECO:0000256" key="5">
    <source>
        <dbReference type="ARBA" id="ARBA00023136"/>
    </source>
</evidence>
<dbReference type="Gene3D" id="6.10.250.2070">
    <property type="match status" value="1"/>
</dbReference>
<reference evidence="9" key="1">
    <citation type="submission" date="2020-10" db="EMBL/GenBank/DDBJ databases">
        <title>Genome-based taxonomic classification of the species Anabaenopsis elenkinii.</title>
        <authorList>
            <person name="Delbaje E."/>
            <person name="Andreote A.P.D."/>
            <person name="Pellegrinetti T.A."/>
            <person name="Cruz R.B."/>
            <person name="Branco L.H.Z."/>
            <person name="Fiore M.F."/>
        </authorList>
    </citation>
    <scope>NUCLEOTIDE SEQUENCE [LARGE SCALE GENOMIC DNA]</scope>
    <source>
        <strain evidence="9">CCIBt3563</strain>
    </source>
</reference>
<dbReference type="GO" id="GO:0015979">
    <property type="term" value="P:photosynthesis"/>
    <property type="evidence" value="ECO:0007669"/>
    <property type="project" value="UniProtKB-UniRule"/>
</dbReference>
<evidence type="ECO:0000256" key="2">
    <source>
        <dbReference type="ARBA" id="ARBA00022531"/>
    </source>
</evidence>
<dbReference type="GO" id="GO:0031676">
    <property type="term" value="C:plasma membrane-derived thylakoid membrane"/>
    <property type="evidence" value="ECO:0007669"/>
    <property type="project" value="UniProtKB-SubCell"/>
</dbReference>
<dbReference type="SUPFAM" id="SSF161021">
    <property type="entry name" value="Photosystem II reaction center protein J, PsbJ"/>
    <property type="match status" value="1"/>
</dbReference>
<keyword evidence="9" id="KW-1185">Reference proteome</keyword>
<dbReference type="InterPro" id="IPR002682">
    <property type="entry name" value="PSII_PsbJ"/>
</dbReference>
<dbReference type="Proteomes" id="UP000593846">
    <property type="component" value="Chromosome"/>
</dbReference>
<dbReference type="Pfam" id="PF01788">
    <property type="entry name" value="PsbJ"/>
    <property type="match status" value="1"/>
</dbReference>
<evidence type="ECO:0000256" key="7">
    <source>
        <dbReference type="HAMAP-Rule" id="MF_01305"/>
    </source>
</evidence>
<feature type="transmembrane region" description="Helical" evidence="7">
    <location>
        <begin position="12"/>
        <end position="33"/>
    </location>
</feature>
<sequence>MSAGSGRIPLWIVATIAGLGVITVLGIFFYGAYAGVGSSL</sequence>
<keyword evidence="2 7" id="KW-0602">Photosynthesis</keyword>
<dbReference type="InterPro" id="IPR037267">
    <property type="entry name" value="PSII_PsbJ_sf"/>
</dbReference>
<comment type="subcellular location">
    <subcellularLocation>
        <location evidence="7">Cellular thylakoid membrane</location>
        <topology evidence="7">Single-pass membrane protein</topology>
    </subcellularLocation>
</comment>
<dbReference type="GO" id="GO:0009539">
    <property type="term" value="C:photosystem II reaction center"/>
    <property type="evidence" value="ECO:0007669"/>
    <property type="project" value="InterPro"/>
</dbReference>
<comment type="subunit">
    <text evidence="7">PSII is composed of 1 copy each of membrane proteins PsbA, PsbB, PsbC, PsbD, PsbE, PsbF, PsbH, PsbI, PsbJ, PsbK, PsbL, PsbM, PsbT, PsbX, PsbY, PsbZ, Psb30/Ycf12, peripheral proteins PsbO, CyanoQ (PsbQ), PsbU, PsbV and a large number of cofactors. It forms dimeric complexes.</text>
</comment>
<evidence type="ECO:0000313" key="8">
    <source>
        <dbReference type="EMBL" id="QOV24379.1"/>
    </source>
</evidence>
<comment type="function">
    <text evidence="7">One of the components of the core complex of photosystem II (PSII). PSII is a light-driven water:plastoquinone oxidoreductase that uses light energy to abstract electrons from H(2)O, generating O(2) and a proton gradient subsequently used for ATP formation. It consists of a core antenna complex that captures photons, and an electron transfer chain that converts photonic excitation into a charge separation.</text>
</comment>
<evidence type="ECO:0000256" key="3">
    <source>
        <dbReference type="ARBA" id="ARBA00022692"/>
    </source>
</evidence>
<accession>A0A7S6RGE1</accession>
<evidence type="ECO:0000256" key="4">
    <source>
        <dbReference type="ARBA" id="ARBA00022989"/>
    </source>
</evidence>
<keyword evidence="3 7" id="KW-0812">Transmembrane</keyword>
<dbReference type="KEGG" id="aee:IM676_09205"/>